<dbReference type="EMBL" id="SXCS01000002">
    <property type="protein sequence ID" value="NFR60683.1"/>
    <property type="molecule type" value="Genomic_DNA"/>
</dbReference>
<dbReference type="AlphaFoldDB" id="A0A6B4YUV9"/>
<gene>
    <name evidence="1" type="ORF">FDF70_04015</name>
</gene>
<comment type="caution">
    <text evidence="1">The sequence shown here is derived from an EMBL/GenBank/DDBJ whole genome shotgun (WGS) entry which is preliminary data.</text>
</comment>
<evidence type="ECO:0000313" key="1">
    <source>
        <dbReference type="EMBL" id="NFR60683.1"/>
    </source>
</evidence>
<name>A0A6B4YUV9_CLOSG</name>
<dbReference type="RefSeq" id="WP_040108124.1">
    <property type="nucleotide sequence ID" value="NZ_JAIQUP010000008.1"/>
</dbReference>
<sequence length="400" mass="47360">MENKPIEILGITSEEEISKYNIQYPYKEFCKSYTISLVNNNPRIGQILKVFLEPKIREWKYIFTQGQYKIFMEGCINIRVLFLENPYDENIYSTEINKIISGFLPVESDYTDSLKPTLFIEEAFIAPLNENKFSVSLLIGMGTILQMENEDVKEYTEVLEVEDNFKEEIEYDNMEEVDLKEDIEYGYIQDVNFKEEIQYEEVEDTNLKEEVHEEVGDADLKEKEQYEEAKKSNLKEEVQYEEVEDINLKEEVHEEVGDTDLKEKEQYEEAKKLNLKEEVQYEEVEDTNLKEEVQYEEVEESNLKEKAQAEGTQGVNLKEEIEYEDIKDGNFKGNIEYKNVEEIVNNNLDEINLAQSIYDLNLQEVNLEETDFNEMDIEKLKENAINIDMEYDMNLNEKNF</sequence>
<protein>
    <submittedName>
        <fullName evidence="1">RNA polymerase subunit sigma</fullName>
    </submittedName>
</protein>
<dbReference type="Proteomes" id="UP000486601">
    <property type="component" value="Unassembled WGS sequence"/>
</dbReference>
<organism evidence="1 2">
    <name type="scientific">Clostridium sporogenes</name>
    <dbReference type="NCBI Taxonomy" id="1509"/>
    <lineage>
        <taxon>Bacteria</taxon>
        <taxon>Bacillati</taxon>
        <taxon>Bacillota</taxon>
        <taxon>Clostridia</taxon>
        <taxon>Eubacteriales</taxon>
        <taxon>Clostridiaceae</taxon>
        <taxon>Clostridium</taxon>
    </lineage>
</organism>
<reference evidence="1 2" key="1">
    <citation type="submission" date="2019-04" db="EMBL/GenBank/DDBJ databases">
        <title>Genome sequencing of Clostridium botulinum Groups I-IV and Clostridium butyricum.</title>
        <authorList>
            <person name="Brunt J."/>
            <person name="Van Vliet A.H.M."/>
            <person name="Stringer S.C."/>
            <person name="Carter A.T."/>
            <person name="Peck M.W."/>
        </authorList>
    </citation>
    <scope>NUCLEOTIDE SEQUENCE [LARGE SCALE GENOMIC DNA]</scope>
    <source>
        <strain evidence="1 2">IFR 18/108</strain>
    </source>
</reference>
<accession>A0A6B4YUV9</accession>
<evidence type="ECO:0000313" key="2">
    <source>
        <dbReference type="Proteomes" id="UP000486601"/>
    </source>
</evidence>
<proteinExistence type="predicted"/>